<feature type="region of interest" description="Disordered" evidence="1">
    <location>
        <begin position="66"/>
        <end position="159"/>
    </location>
</feature>
<reference evidence="2 3" key="1">
    <citation type="journal article" date="2020" name="Mol. Plant">
        <title>The Chromosome-Based Rubber Tree Genome Provides New Insights into Spurge Genome Evolution and Rubber Biosynthesis.</title>
        <authorList>
            <person name="Liu J."/>
            <person name="Shi C."/>
            <person name="Shi C.C."/>
            <person name="Li W."/>
            <person name="Zhang Q.J."/>
            <person name="Zhang Y."/>
            <person name="Li K."/>
            <person name="Lu H.F."/>
            <person name="Shi C."/>
            <person name="Zhu S.T."/>
            <person name="Xiao Z.Y."/>
            <person name="Nan H."/>
            <person name="Yue Y."/>
            <person name="Zhu X.G."/>
            <person name="Wu Y."/>
            <person name="Hong X.N."/>
            <person name="Fan G.Y."/>
            <person name="Tong Y."/>
            <person name="Zhang D."/>
            <person name="Mao C.L."/>
            <person name="Liu Y.L."/>
            <person name="Hao S.J."/>
            <person name="Liu W.Q."/>
            <person name="Lv M.Q."/>
            <person name="Zhang H.B."/>
            <person name="Liu Y."/>
            <person name="Hu-Tang G.R."/>
            <person name="Wang J.P."/>
            <person name="Wang J.H."/>
            <person name="Sun Y.H."/>
            <person name="Ni S.B."/>
            <person name="Chen W.B."/>
            <person name="Zhang X.C."/>
            <person name="Jiao Y.N."/>
            <person name="Eichler E.E."/>
            <person name="Li G.H."/>
            <person name="Liu X."/>
            <person name="Gao L.Z."/>
        </authorList>
    </citation>
    <scope>NUCLEOTIDE SEQUENCE [LARGE SCALE GENOMIC DNA]</scope>
    <source>
        <strain evidence="3">cv. GT1</strain>
        <tissue evidence="2">Leaf</tissue>
    </source>
</reference>
<feature type="compositionally biased region" description="Polar residues" evidence="1">
    <location>
        <begin position="66"/>
        <end position="86"/>
    </location>
</feature>
<evidence type="ECO:0000256" key="1">
    <source>
        <dbReference type="SAM" id="MobiDB-lite"/>
    </source>
</evidence>
<dbReference type="Proteomes" id="UP000467840">
    <property type="component" value="Chromosome 3"/>
</dbReference>
<organism evidence="2 3">
    <name type="scientific">Hevea brasiliensis</name>
    <name type="common">Para rubber tree</name>
    <name type="synonym">Siphonia brasiliensis</name>
    <dbReference type="NCBI Taxonomy" id="3981"/>
    <lineage>
        <taxon>Eukaryota</taxon>
        <taxon>Viridiplantae</taxon>
        <taxon>Streptophyta</taxon>
        <taxon>Embryophyta</taxon>
        <taxon>Tracheophyta</taxon>
        <taxon>Spermatophyta</taxon>
        <taxon>Magnoliopsida</taxon>
        <taxon>eudicotyledons</taxon>
        <taxon>Gunneridae</taxon>
        <taxon>Pentapetalae</taxon>
        <taxon>rosids</taxon>
        <taxon>fabids</taxon>
        <taxon>Malpighiales</taxon>
        <taxon>Euphorbiaceae</taxon>
        <taxon>Crotonoideae</taxon>
        <taxon>Micrandreae</taxon>
        <taxon>Hevea</taxon>
    </lineage>
</organism>
<comment type="caution">
    <text evidence="2">The sequence shown here is derived from an EMBL/GenBank/DDBJ whole genome shotgun (WGS) entry which is preliminary data.</text>
</comment>
<dbReference type="GO" id="GO:0003700">
    <property type="term" value="F:DNA-binding transcription factor activity"/>
    <property type="evidence" value="ECO:0007669"/>
    <property type="project" value="InterPro"/>
</dbReference>
<dbReference type="PANTHER" id="PTHR47001:SF3">
    <property type="entry name" value="TRANSCRIPTION FACTOR BHLH121"/>
    <property type="match status" value="1"/>
</dbReference>
<proteinExistence type="predicted"/>
<dbReference type="GO" id="GO:0006879">
    <property type="term" value="P:intracellular iron ion homeostasis"/>
    <property type="evidence" value="ECO:0007669"/>
    <property type="project" value="InterPro"/>
</dbReference>
<keyword evidence="3" id="KW-1185">Reference proteome</keyword>
<accession>A0A6A6KFI9</accession>
<dbReference type="AlphaFoldDB" id="A0A6A6KFI9"/>
<gene>
    <name evidence="2" type="ORF">GH714_031843</name>
</gene>
<dbReference type="EMBL" id="JAAGAX010000017">
    <property type="protein sequence ID" value="KAF2286843.1"/>
    <property type="molecule type" value="Genomic_DNA"/>
</dbReference>
<sequence length="159" mass="16731">MGCYGSLSCHGPNFLSLPMPVTLPPGPIPLHPSMQAYPFFGNQNPAVIHNPCSTFVPFMTPNTLVDQQSTQHASSLAQPASGSHVSGKQDSKNKSSGEARLEKVWTDLSSGQRKSKKSQGKENSVTGGSSSSRCSSSRSVQDSSSNSMTGSTKADDLGR</sequence>
<dbReference type="PANTHER" id="PTHR47001">
    <property type="entry name" value="TRANSCRIPTION FACTOR BHLH121"/>
    <property type="match status" value="1"/>
</dbReference>
<dbReference type="InterPro" id="IPR044579">
    <property type="entry name" value="bHLH11/121"/>
</dbReference>
<evidence type="ECO:0000313" key="2">
    <source>
        <dbReference type="EMBL" id="KAF2286843.1"/>
    </source>
</evidence>
<feature type="compositionally biased region" description="Low complexity" evidence="1">
    <location>
        <begin position="121"/>
        <end position="147"/>
    </location>
</feature>
<feature type="compositionally biased region" description="Basic and acidic residues" evidence="1">
    <location>
        <begin position="87"/>
        <end position="105"/>
    </location>
</feature>
<protein>
    <submittedName>
        <fullName evidence="2">Uncharacterized protein</fullName>
    </submittedName>
</protein>
<evidence type="ECO:0000313" key="3">
    <source>
        <dbReference type="Proteomes" id="UP000467840"/>
    </source>
</evidence>
<name>A0A6A6KFI9_HEVBR</name>